<dbReference type="GO" id="GO:0016787">
    <property type="term" value="F:hydrolase activity"/>
    <property type="evidence" value="ECO:0007669"/>
    <property type="project" value="UniProtKB-KW"/>
</dbReference>
<keyword evidence="5" id="KW-0378">Hydrolase</keyword>
<protein>
    <recommendedName>
        <fullName evidence="7">Reverse transcriptase RNase H-like domain-containing protein</fullName>
    </recommendedName>
</protein>
<gene>
    <name evidence="8" type="ORF">MTR67_038783</name>
</gene>
<keyword evidence="4" id="KW-0255">Endonuclease</keyword>
<dbReference type="PANTHER" id="PTHR24559:SF444">
    <property type="entry name" value="REVERSE TRANSCRIPTASE DOMAIN-CONTAINING PROTEIN"/>
    <property type="match status" value="1"/>
</dbReference>
<dbReference type="InterPro" id="IPR043502">
    <property type="entry name" value="DNA/RNA_pol_sf"/>
</dbReference>
<dbReference type="InterPro" id="IPR041373">
    <property type="entry name" value="RT_RNaseH"/>
</dbReference>
<dbReference type="EMBL" id="CP133620">
    <property type="protein sequence ID" value="WMV45398.1"/>
    <property type="molecule type" value="Genomic_DNA"/>
</dbReference>
<keyword evidence="3" id="KW-0540">Nuclease</keyword>
<dbReference type="Proteomes" id="UP001234989">
    <property type="component" value="Chromosome 9"/>
</dbReference>
<evidence type="ECO:0000256" key="6">
    <source>
        <dbReference type="ARBA" id="ARBA00022918"/>
    </source>
</evidence>
<evidence type="ECO:0000259" key="7">
    <source>
        <dbReference type="Pfam" id="PF17917"/>
    </source>
</evidence>
<keyword evidence="1" id="KW-0808">Transferase</keyword>
<evidence type="ECO:0000313" key="8">
    <source>
        <dbReference type="EMBL" id="WMV45398.1"/>
    </source>
</evidence>
<dbReference type="AlphaFoldDB" id="A0AAF0UFT0"/>
<keyword evidence="2" id="KW-0548">Nucleotidyltransferase</keyword>
<accession>A0AAF0UFT0</accession>
<dbReference type="Pfam" id="PF17917">
    <property type="entry name" value="RT_RNaseH"/>
    <property type="match status" value="1"/>
</dbReference>
<keyword evidence="9" id="KW-1185">Reference proteome</keyword>
<evidence type="ECO:0000256" key="1">
    <source>
        <dbReference type="ARBA" id="ARBA00022679"/>
    </source>
</evidence>
<evidence type="ECO:0000313" key="9">
    <source>
        <dbReference type="Proteomes" id="UP001234989"/>
    </source>
</evidence>
<dbReference type="InterPro" id="IPR043128">
    <property type="entry name" value="Rev_trsase/Diguanyl_cyclase"/>
</dbReference>
<sequence>MCIDYRQLNRVTIRNKYPLPRIDDLFDQLQGASVFSKIDPRSGCHQLKIRPEDVPKTAFRTRYEHYDFLVMSFELPEAQDSLDHRSYLALPVEGYASRQLKVHERNYPTHDLELAAVVFALKIWWHYLYDVKCEEIHTLELGISERGGVLASIEVRVRFIDEIKAKQFEDENVEELRKKTAIESGFWGRDLQTLDHGPWSDQRSIGQAVVLYLCSELGCQPRTTPTVRAPIHGPWVAYVGWHLQLLKMVALPFFEFGVLHLCNIKMIIEYLE</sequence>
<keyword evidence="6" id="KW-0695">RNA-directed DNA polymerase</keyword>
<dbReference type="PANTHER" id="PTHR24559">
    <property type="entry name" value="TRANSPOSON TY3-I GAG-POL POLYPROTEIN"/>
    <property type="match status" value="1"/>
</dbReference>
<dbReference type="CDD" id="cd01647">
    <property type="entry name" value="RT_LTR"/>
    <property type="match status" value="1"/>
</dbReference>
<dbReference type="GO" id="GO:0004519">
    <property type="term" value="F:endonuclease activity"/>
    <property type="evidence" value="ECO:0007669"/>
    <property type="project" value="UniProtKB-KW"/>
</dbReference>
<feature type="domain" description="Reverse transcriptase RNase H-like" evidence="7">
    <location>
        <begin position="95"/>
        <end position="137"/>
    </location>
</feature>
<evidence type="ECO:0000256" key="4">
    <source>
        <dbReference type="ARBA" id="ARBA00022759"/>
    </source>
</evidence>
<evidence type="ECO:0000256" key="2">
    <source>
        <dbReference type="ARBA" id="ARBA00022695"/>
    </source>
</evidence>
<organism evidence="8 9">
    <name type="scientific">Solanum verrucosum</name>
    <dbReference type="NCBI Taxonomy" id="315347"/>
    <lineage>
        <taxon>Eukaryota</taxon>
        <taxon>Viridiplantae</taxon>
        <taxon>Streptophyta</taxon>
        <taxon>Embryophyta</taxon>
        <taxon>Tracheophyta</taxon>
        <taxon>Spermatophyta</taxon>
        <taxon>Magnoliopsida</taxon>
        <taxon>eudicotyledons</taxon>
        <taxon>Gunneridae</taxon>
        <taxon>Pentapetalae</taxon>
        <taxon>asterids</taxon>
        <taxon>lamiids</taxon>
        <taxon>Solanales</taxon>
        <taxon>Solanaceae</taxon>
        <taxon>Solanoideae</taxon>
        <taxon>Solaneae</taxon>
        <taxon>Solanum</taxon>
    </lineage>
</organism>
<reference evidence="8" key="1">
    <citation type="submission" date="2023-08" db="EMBL/GenBank/DDBJ databases">
        <title>A de novo genome assembly of Solanum verrucosum Schlechtendal, a Mexican diploid species geographically isolated from the other diploid A-genome species in potato relatives.</title>
        <authorList>
            <person name="Hosaka K."/>
        </authorList>
    </citation>
    <scope>NUCLEOTIDE SEQUENCE</scope>
    <source>
        <tissue evidence="8">Young leaves</tissue>
    </source>
</reference>
<proteinExistence type="predicted"/>
<dbReference type="GO" id="GO:0003964">
    <property type="term" value="F:RNA-directed DNA polymerase activity"/>
    <property type="evidence" value="ECO:0007669"/>
    <property type="project" value="UniProtKB-KW"/>
</dbReference>
<evidence type="ECO:0000256" key="5">
    <source>
        <dbReference type="ARBA" id="ARBA00022801"/>
    </source>
</evidence>
<dbReference type="Gene3D" id="3.30.70.270">
    <property type="match status" value="1"/>
</dbReference>
<dbReference type="InterPro" id="IPR053134">
    <property type="entry name" value="RNA-dir_DNA_polymerase"/>
</dbReference>
<name>A0AAF0UFT0_SOLVR</name>
<evidence type="ECO:0000256" key="3">
    <source>
        <dbReference type="ARBA" id="ARBA00022722"/>
    </source>
</evidence>
<dbReference type="SUPFAM" id="SSF56672">
    <property type="entry name" value="DNA/RNA polymerases"/>
    <property type="match status" value="1"/>
</dbReference>
<dbReference type="Gene3D" id="3.10.10.10">
    <property type="entry name" value="HIV Type 1 Reverse Transcriptase, subunit A, domain 1"/>
    <property type="match status" value="1"/>
</dbReference>